<organism evidence="7 8">
    <name type="scientific">Orenia metallireducens</name>
    <dbReference type="NCBI Taxonomy" id="1413210"/>
    <lineage>
        <taxon>Bacteria</taxon>
        <taxon>Bacillati</taxon>
        <taxon>Bacillota</taxon>
        <taxon>Clostridia</taxon>
        <taxon>Halanaerobiales</taxon>
        <taxon>Halobacteroidaceae</taxon>
        <taxon>Orenia</taxon>
    </lineage>
</organism>
<dbReference type="AlphaFoldDB" id="A0A1C0AC48"/>
<dbReference type="EMBL" id="LWDV01000006">
    <property type="protein sequence ID" value="OCL27959.1"/>
    <property type="molecule type" value="Genomic_DNA"/>
</dbReference>
<keyword evidence="4" id="KW-0812">Transmembrane</keyword>
<feature type="transmembrane region" description="Helical" evidence="4">
    <location>
        <begin position="166"/>
        <end position="188"/>
    </location>
</feature>
<keyword evidence="4" id="KW-0472">Membrane</keyword>
<sequence>MSLKAKLISVFVLFCIVPMMIIGVYSSITVVNLLKDDAKNIMEAKLGSFMTMVEEKTLNGSSERVVNLIIEKAKEERYFDTGNLAILTPDGTMVYNQVEELIGKNVANNRTIKPILEQKEGYYSYEYEGEKNISYLRYNEELDLIFWAYAPAKEVFAIANNMMRNIILVIVLVGVIVIGIGIFLARFISKPINSAVNFAREIADGNLNVEEINIKANDEIGDLADALNIMRNNLKKMMIDLIETSENLSAYSEELSASSEEGNAHIEETNQLIENMSASIEEISASSQEVTGFAQESTSQTKIGNKNIRDTINSMKEINRAVKQTVEVINDLDNNSKEIGDIVNLITNIAEQTNLLALNAAIEAARAGEHGQGFAVVAEEIRELAEDTSKATNKIATLIKKTQKQSAVGVKSVEEVSAKVKEGQAIAEKTGEVFEQIAQASEQTSSHIGHTAASAQSLAENSDEIMVASQNIKTMSDEVTNSSQELAVMAQKLKGLISSFNV</sequence>
<dbReference type="InterPro" id="IPR003660">
    <property type="entry name" value="HAMP_dom"/>
</dbReference>
<feature type="domain" description="HAMP" evidence="6">
    <location>
        <begin position="186"/>
        <end position="239"/>
    </location>
</feature>
<dbReference type="InterPro" id="IPR004090">
    <property type="entry name" value="Chemotax_Me-accpt_rcpt"/>
</dbReference>
<dbReference type="InterPro" id="IPR004089">
    <property type="entry name" value="MCPsignal_dom"/>
</dbReference>
<dbReference type="Pfam" id="PF00672">
    <property type="entry name" value="HAMP"/>
    <property type="match status" value="1"/>
</dbReference>
<dbReference type="SMART" id="SM00304">
    <property type="entry name" value="HAMP"/>
    <property type="match status" value="1"/>
</dbReference>
<dbReference type="Gene3D" id="3.30.450.20">
    <property type="entry name" value="PAS domain"/>
    <property type="match status" value="1"/>
</dbReference>
<evidence type="ECO:0000259" key="5">
    <source>
        <dbReference type="PROSITE" id="PS50111"/>
    </source>
</evidence>
<dbReference type="SUPFAM" id="SSF58104">
    <property type="entry name" value="Methyl-accepting chemotaxis protein (MCP) signaling domain"/>
    <property type="match status" value="1"/>
</dbReference>
<evidence type="ECO:0000256" key="1">
    <source>
        <dbReference type="ARBA" id="ARBA00023224"/>
    </source>
</evidence>
<dbReference type="Pfam" id="PF00015">
    <property type="entry name" value="MCPsignal"/>
    <property type="match status" value="1"/>
</dbReference>
<dbReference type="PRINTS" id="PR00260">
    <property type="entry name" value="CHEMTRNSDUCR"/>
</dbReference>
<dbReference type="Gene3D" id="1.10.287.950">
    <property type="entry name" value="Methyl-accepting chemotaxis protein"/>
    <property type="match status" value="1"/>
</dbReference>
<dbReference type="SMART" id="SM00283">
    <property type="entry name" value="MA"/>
    <property type="match status" value="1"/>
</dbReference>
<feature type="transmembrane region" description="Helical" evidence="4">
    <location>
        <begin position="6"/>
        <end position="34"/>
    </location>
</feature>
<evidence type="ECO:0000256" key="3">
    <source>
        <dbReference type="PROSITE-ProRule" id="PRU00284"/>
    </source>
</evidence>
<dbReference type="GO" id="GO:0004888">
    <property type="term" value="F:transmembrane signaling receptor activity"/>
    <property type="evidence" value="ECO:0007669"/>
    <property type="project" value="InterPro"/>
</dbReference>
<keyword evidence="1 3" id="KW-0807">Transducer</keyword>
<dbReference type="GO" id="GO:0016020">
    <property type="term" value="C:membrane"/>
    <property type="evidence" value="ECO:0007669"/>
    <property type="project" value="InterPro"/>
</dbReference>
<evidence type="ECO:0000256" key="2">
    <source>
        <dbReference type="ARBA" id="ARBA00029447"/>
    </source>
</evidence>
<reference evidence="8" key="1">
    <citation type="submission" date="2016-07" db="EMBL/GenBank/DDBJ databases">
        <authorList>
            <person name="Florea S."/>
            <person name="Webb J.S."/>
            <person name="Jaromczyk J."/>
            <person name="Schardl C.L."/>
        </authorList>
    </citation>
    <scope>NUCLEOTIDE SEQUENCE [LARGE SCALE GENOMIC DNA]</scope>
    <source>
        <strain evidence="8">Z6</strain>
    </source>
</reference>
<evidence type="ECO:0000259" key="6">
    <source>
        <dbReference type="PROSITE" id="PS50885"/>
    </source>
</evidence>
<dbReference type="PROSITE" id="PS50111">
    <property type="entry name" value="CHEMOTAXIS_TRANSDUC_2"/>
    <property type="match status" value="1"/>
</dbReference>
<dbReference type="GO" id="GO:0006935">
    <property type="term" value="P:chemotaxis"/>
    <property type="evidence" value="ECO:0007669"/>
    <property type="project" value="InterPro"/>
</dbReference>
<gene>
    <name evidence="7" type="ORF">U472_01805</name>
</gene>
<reference evidence="7 8" key="2">
    <citation type="submission" date="2016-08" db="EMBL/GenBank/DDBJ databases">
        <title>Orenia metallireducens sp. nov. strain Z6, a Novel Metal-reducing Firmicute from the Deep Subsurface.</title>
        <authorList>
            <person name="Maxim B.I."/>
            <person name="Kenneth K."/>
            <person name="Flynn T.M."/>
            <person name="Oloughlin E.J."/>
            <person name="Locke R.A."/>
            <person name="Weber J.R."/>
            <person name="Egan S.M."/>
            <person name="Mackie R.I."/>
            <person name="Cann I.K."/>
        </authorList>
    </citation>
    <scope>NUCLEOTIDE SEQUENCE [LARGE SCALE GENOMIC DNA]</scope>
    <source>
        <strain evidence="7 8">Z6</strain>
    </source>
</reference>
<dbReference type="PANTHER" id="PTHR32089">
    <property type="entry name" value="METHYL-ACCEPTING CHEMOTAXIS PROTEIN MCPB"/>
    <property type="match status" value="1"/>
</dbReference>
<comment type="similarity">
    <text evidence="2">Belongs to the methyl-accepting chemotaxis (MCP) protein family.</text>
</comment>
<proteinExistence type="inferred from homology"/>
<evidence type="ECO:0000313" key="7">
    <source>
        <dbReference type="EMBL" id="OCL27959.1"/>
    </source>
</evidence>
<dbReference type="CDD" id="cd06225">
    <property type="entry name" value="HAMP"/>
    <property type="match status" value="1"/>
</dbReference>
<keyword evidence="4" id="KW-1133">Transmembrane helix</keyword>
<dbReference type="RefSeq" id="WP_068714926.1">
    <property type="nucleotide sequence ID" value="NZ_LWDV01000006.1"/>
</dbReference>
<dbReference type="CDD" id="cd11386">
    <property type="entry name" value="MCP_signal"/>
    <property type="match status" value="1"/>
</dbReference>
<feature type="domain" description="Methyl-accepting transducer" evidence="5">
    <location>
        <begin position="237"/>
        <end position="487"/>
    </location>
</feature>
<dbReference type="PROSITE" id="PS50885">
    <property type="entry name" value="HAMP"/>
    <property type="match status" value="1"/>
</dbReference>
<accession>A0A1C0AC48</accession>
<evidence type="ECO:0008006" key="9">
    <source>
        <dbReference type="Google" id="ProtNLM"/>
    </source>
</evidence>
<dbReference type="PANTHER" id="PTHR32089:SF112">
    <property type="entry name" value="LYSOZYME-LIKE PROTEIN-RELATED"/>
    <property type="match status" value="1"/>
</dbReference>
<evidence type="ECO:0000313" key="8">
    <source>
        <dbReference type="Proteomes" id="UP000093514"/>
    </source>
</evidence>
<evidence type="ECO:0000256" key="4">
    <source>
        <dbReference type="SAM" id="Phobius"/>
    </source>
</evidence>
<dbReference type="Proteomes" id="UP000093514">
    <property type="component" value="Unassembled WGS sequence"/>
</dbReference>
<dbReference type="GO" id="GO:0007165">
    <property type="term" value="P:signal transduction"/>
    <property type="evidence" value="ECO:0007669"/>
    <property type="project" value="UniProtKB-KW"/>
</dbReference>
<keyword evidence="8" id="KW-1185">Reference proteome</keyword>
<protein>
    <recommendedName>
        <fullName evidence="9">Methyl-accepting chemotaxis protein</fullName>
    </recommendedName>
</protein>
<comment type="caution">
    <text evidence="7">The sequence shown here is derived from an EMBL/GenBank/DDBJ whole genome shotgun (WGS) entry which is preliminary data.</text>
</comment>
<name>A0A1C0AC48_9FIRM</name>